<evidence type="ECO:0000259" key="2">
    <source>
        <dbReference type="Pfam" id="PF13439"/>
    </source>
</evidence>
<dbReference type="Gene3D" id="3.40.50.2000">
    <property type="entry name" value="Glycogen Phosphorylase B"/>
    <property type="match status" value="2"/>
</dbReference>
<dbReference type="eggNOG" id="arCOG01403">
    <property type="taxonomic scope" value="Archaea"/>
</dbReference>
<keyword evidence="3" id="KW-0808">Transferase</keyword>
<dbReference type="EMBL" id="AOMB01000032">
    <property type="protein sequence ID" value="EMA38068.1"/>
    <property type="molecule type" value="Genomic_DNA"/>
</dbReference>
<evidence type="ECO:0000313" key="3">
    <source>
        <dbReference type="EMBL" id="EMA38068.1"/>
    </source>
</evidence>
<accession>M0LY30</accession>
<dbReference type="OrthoDB" id="132546at2157"/>
<dbReference type="InterPro" id="IPR050194">
    <property type="entry name" value="Glycosyltransferase_grp1"/>
</dbReference>
<keyword evidence="4" id="KW-1185">Reference proteome</keyword>
<evidence type="ECO:0000313" key="4">
    <source>
        <dbReference type="Proteomes" id="UP000011566"/>
    </source>
</evidence>
<dbReference type="PATRIC" id="fig|1132509.6.peg.2622"/>
<dbReference type="RefSeq" id="WP_007694014.1">
    <property type="nucleotide sequence ID" value="NZ_AJRK01000427.1"/>
</dbReference>
<comment type="caution">
    <text evidence="3">The sequence shown here is derived from an EMBL/GenBank/DDBJ whole genome shotgun (WGS) entry which is preliminary data.</text>
</comment>
<dbReference type="SUPFAM" id="SSF53756">
    <property type="entry name" value="UDP-Glycosyltransferase/glycogen phosphorylase"/>
    <property type="match status" value="1"/>
</dbReference>
<feature type="domain" description="Glycosyltransferase subfamily 4-like N-terminal" evidence="2">
    <location>
        <begin position="15"/>
        <end position="179"/>
    </location>
</feature>
<gene>
    <name evidence="3" type="ORF">C447_11545</name>
</gene>
<feature type="domain" description="Glycosyl transferase family 1" evidence="1">
    <location>
        <begin position="194"/>
        <end position="352"/>
    </location>
</feature>
<organism evidence="3 4">
    <name type="scientific">Halococcus hamelinensis 100A6</name>
    <dbReference type="NCBI Taxonomy" id="1132509"/>
    <lineage>
        <taxon>Archaea</taxon>
        <taxon>Methanobacteriati</taxon>
        <taxon>Methanobacteriota</taxon>
        <taxon>Stenosarchaea group</taxon>
        <taxon>Halobacteria</taxon>
        <taxon>Halobacteriales</taxon>
        <taxon>Halococcaceae</taxon>
        <taxon>Halococcus</taxon>
    </lineage>
</organism>
<evidence type="ECO:0000259" key="1">
    <source>
        <dbReference type="Pfam" id="PF00534"/>
    </source>
</evidence>
<dbReference type="InterPro" id="IPR028098">
    <property type="entry name" value="Glyco_trans_4-like_N"/>
</dbReference>
<dbReference type="GO" id="GO:0016757">
    <property type="term" value="F:glycosyltransferase activity"/>
    <property type="evidence" value="ECO:0007669"/>
    <property type="project" value="InterPro"/>
</dbReference>
<proteinExistence type="predicted"/>
<name>M0LY30_9EURY</name>
<dbReference type="Pfam" id="PF00534">
    <property type="entry name" value="Glycos_transf_1"/>
    <property type="match status" value="1"/>
</dbReference>
<dbReference type="AlphaFoldDB" id="M0LY30"/>
<dbReference type="CDD" id="cd03801">
    <property type="entry name" value="GT4_PimA-like"/>
    <property type="match status" value="1"/>
</dbReference>
<dbReference type="PANTHER" id="PTHR45947:SF3">
    <property type="entry name" value="SULFOQUINOVOSYL TRANSFERASE SQD2"/>
    <property type="match status" value="1"/>
</dbReference>
<protein>
    <submittedName>
        <fullName evidence="3">Glycosyl transferase, group 1</fullName>
    </submittedName>
</protein>
<dbReference type="InterPro" id="IPR001296">
    <property type="entry name" value="Glyco_trans_1"/>
</dbReference>
<dbReference type="Proteomes" id="UP000011566">
    <property type="component" value="Unassembled WGS sequence"/>
</dbReference>
<dbReference type="Pfam" id="PF13439">
    <property type="entry name" value="Glyco_transf_4"/>
    <property type="match status" value="1"/>
</dbReference>
<reference evidence="3 4" key="1">
    <citation type="journal article" date="2014" name="PLoS Genet.">
        <title>Phylogenetically driven sequencing of extremely halophilic archaea reveals strategies for static and dynamic osmo-response.</title>
        <authorList>
            <person name="Becker E.A."/>
            <person name="Seitzer P.M."/>
            <person name="Tritt A."/>
            <person name="Larsen D."/>
            <person name="Krusor M."/>
            <person name="Yao A.I."/>
            <person name="Wu D."/>
            <person name="Madern D."/>
            <person name="Eisen J.A."/>
            <person name="Darling A.E."/>
            <person name="Facciotti M.T."/>
        </authorList>
    </citation>
    <scope>NUCLEOTIDE SEQUENCE [LARGE SCALE GENOMIC DNA]</scope>
    <source>
        <strain evidence="3 4">100A6</strain>
    </source>
</reference>
<sequence length="377" mass="42160">MNVIQIPHVYRPSLGGVENYVHRLNRSLETRGHDTATITTDVSLANTDSPLDPQANVAYCDTDFTVFRNPFSLDLHRRVERSTADLYHLHNLEFFSTVEAVHALPADAPSVLTVHGFRPSPDSFLQRALTGLYHPVAAYVLDHVDRTIVLGATEKDALVDAFDVDPSTVDVVPNGIHPEEFEVTRERVVAFNRRYGLDPETPTILFVGRMVPLKRPHLLVDALAEYLPDRDLDAVIVGTGSGEYERNVRERADDRVHFLANLPFDELKAAYHASDLFTQLSGAEGLPTVVLEAMHAELPVVATSVGALPDVLSHRENGWLLDAAPEVGDVAEAIRFYLDRPDERRRVGVRNRELVYDRYDWSHVADDIVSTYARALD</sequence>
<dbReference type="PANTHER" id="PTHR45947">
    <property type="entry name" value="SULFOQUINOVOSYL TRANSFERASE SQD2"/>
    <property type="match status" value="1"/>
</dbReference>